<reference evidence="3 4" key="1">
    <citation type="submission" date="2014-03" db="EMBL/GenBank/DDBJ databases">
        <title>Draft genome of the hookworm Oesophagostomum dentatum.</title>
        <authorList>
            <person name="Mitreva M."/>
        </authorList>
    </citation>
    <scope>NUCLEOTIDE SEQUENCE [LARGE SCALE GENOMIC DNA]</scope>
    <source>
        <strain evidence="3 4">OD-Hann</strain>
    </source>
</reference>
<evidence type="ECO:0000256" key="1">
    <source>
        <dbReference type="SAM" id="Coils"/>
    </source>
</evidence>
<feature type="coiled-coil region" evidence="1">
    <location>
        <begin position="110"/>
        <end position="137"/>
    </location>
</feature>
<dbReference type="InterPro" id="IPR052587">
    <property type="entry name" value="TELO2-interacting_protein_1"/>
</dbReference>
<dbReference type="OrthoDB" id="5865642at2759"/>
<dbReference type="EMBL" id="KN611968">
    <property type="protein sequence ID" value="KHJ76224.1"/>
    <property type="molecule type" value="Genomic_DNA"/>
</dbReference>
<evidence type="ECO:0000313" key="3">
    <source>
        <dbReference type="EMBL" id="KHJ76224.1"/>
    </source>
</evidence>
<keyword evidence="1" id="KW-0175">Coiled coil</keyword>
<dbReference type="PANTHER" id="PTHR18460">
    <property type="entry name" value="TEL2 INTERACTING PROTEIN 1 TTI1 FAMILY MEMBER"/>
    <property type="match status" value="1"/>
</dbReference>
<feature type="domain" description="TTI1 C-terminal TPR" evidence="2">
    <location>
        <begin position="1"/>
        <end position="124"/>
    </location>
</feature>
<dbReference type="PANTHER" id="PTHR18460:SF3">
    <property type="entry name" value="TELO2-INTERACTING PROTEIN 1 HOMOLOG"/>
    <property type="match status" value="1"/>
</dbReference>
<proteinExistence type="predicted"/>
<dbReference type="InterPro" id="IPR016024">
    <property type="entry name" value="ARM-type_fold"/>
</dbReference>
<evidence type="ECO:0000259" key="2">
    <source>
        <dbReference type="Pfam" id="PF24181"/>
    </source>
</evidence>
<keyword evidence="4" id="KW-1185">Reference proteome</keyword>
<evidence type="ECO:0000313" key="4">
    <source>
        <dbReference type="Proteomes" id="UP000053660"/>
    </source>
</evidence>
<accession>A0A0B1RU55</accession>
<dbReference type="Proteomes" id="UP000053660">
    <property type="component" value="Unassembled WGS sequence"/>
</dbReference>
<dbReference type="Pfam" id="PF24181">
    <property type="entry name" value="TPR_TTI1_C"/>
    <property type="match status" value="1"/>
</dbReference>
<dbReference type="SUPFAM" id="SSF48371">
    <property type="entry name" value="ARM repeat"/>
    <property type="match status" value="1"/>
</dbReference>
<protein>
    <recommendedName>
        <fullName evidence="2">TTI1 C-terminal TPR domain-containing protein</fullName>
    </recommendedName>
</protein>
<name>A0A0B1RU55_OESDE</name>
<sequence>MVHQNWEALINRFHDEELEVRIEAVKVVAQMVRVSKTFVYRRVRQQMWPLVEKWMREASTHTYSSTSAAYKYQLTILQNIADIFIGIDTVPEDVQMVLKLLSLYTTKMGNPQLKKEAESSKKRLEEYLEEKKKSAEEEMR</sequence>
<organism evidence="3 4">
    <name type="scientific">Oesophagostomum dentatum</name>
    <name type="common">Nodular worm</name>
    <dbReference type="NCBI Taxonomy" id="61180"/>
    <lineage>
        <taxon>Eukaryota</taxon>
        <taxon>Metazoa</taxon>
        <taxon>Ecdysozoa</taxon>
        <taxon>Nematoda</taxon>
        <taxon>Chromadorea</taxon>
        <taxon>Rhabditida</taxon>
        <taxon>Rhabditina</taxon>
        <taxon>Rhabditomorpha</taxon>
        <taxon>Strongyloidea</taxon>
        <taxon>Strongylidae</taxon>
        <taxon>Oesophagostomum</taxon>
    </lineage>
</organism>
<dbReference type="InterPro" id="IPR057567">
    <property type="entry name" value="TPR_TTI1_C"/>
</dbReference>
<dbReference type="GO" id="GO:0005737">
    <property type="term" value="C:cytoplasm"/>
    <property type="evidence" value="ECO:0007669"/>
    <property type="project" value="TreeGrafter"/>
</dbReference>
<gene>
    <name evidence="3" type="ORF">OESDEN_24156</name>
</gene>
<dbReference type="AlphaFoldDB" id="A0A0B1RU55"/>